<name>A0ABZ0WC54_9BACT</name>
<dbReference type="PROSITE" id="PS51257">
    <property type="entry name" value="PROKAR_LIPOPROTEIN"/>
    <property type="match status" value="1"/>
</dbReference>
<dbReference type="Proteomes" id="UP001325680">
    <property type="component" value="Chromosome"/>
</dbReference>
<reference evidence="2 3" key="1">
    <citation type="submission" date="2023-12" db="EMBL/GenBank/DDBJ databases">
        <title>Genome sequencing and assembly of bacterial species from a model synthetic community.</title>
        <authorList>
            <person name="Hogle S.L."/>
        </authorList>
    </citation>
    <scope>NUCLEOTIDE SEQUENCE [LARGE SCALE GENOMIC DNA]</scope>
    <source>
        <strain evidence="2 3">HAMBI_3031</strain>
    </source>
</reference>
<organism evidence="2 3">
    <name type="scientific">Niabella yanshanensis</name>
    <dbReference type="NCBI Taxonomy" id="577386"/>
    <lineage>
        <taxon>Bacteria</taxon>
        <taxon>Pseudomonadati</taxon>
        <taxon>Bacteroidota</taxon>
        <taxon>Chitinophagia</taxon>
        <taxon>Chitinophagales</taxon>
        <taxon>Chitinophagaceae</taxon>
        <taxon>Niabella</taxon>
    </lineage>
</organism>
<sequence>MKSILTALLFLLISCAHNRENKRAEHNATSDQYKTMVNKANLFRLEFKLHENFVSIKAPEKSNFELPDSSAKTEPIKLGDFNADNKGDILVYLGACGTGGCMYGLFLKQYDNYYQLSFLDYLKNVEFKTEKNGLWTIQSSVEVEPYNPSKLQVSIFKWNKNRSYYELDSTYVYIDDEAEK</sequence>
<evidence type="ECO:0008006" key="4">
    <source>
        <dbReference type="Google" id="ProtNLM"/>
    </source>
</evidence>
<keyword evidence="3" id="KW-1185">Reference proteome</keyword>
<dbReference type="EMBL" id="CP139960">
    <property type="protein sequence ID" value="WQD39776.1"/>
    <property type="molecule type" value="Genomic_DNA"/>
</dbReference>
<accession>A0ABZ0WC54</accession>
<feature type="signal peptide" evidence="1">
    <location>
        <begin position="1"/>
        <end position="18"/>
    </location>
</feature>
<protein>
    <recommendedName>
        <fullName evidence="4">Lipoprotein</fullName>
    </recommendedName>
</protein>
<feature type="chain" id="PRO_5045427509" description="Lipoprotein" evidence="1">
    <location>
        <begin position="19"/>
        <end position="180"/>
    </location>
</feature>
<proteinExistence type="predicted"/>
<evidence type="ECO:0000313" key="3">
    <source>
        <dbReference type="Proteomes" id="UP001325680"/>
    </source>
</evidence>
<evidence type="ECO:0000313" key="2">
    <source>
        <dbReference type="EMBL" id="WQD39776.1"/>
    </source>
</evidence>
<gene>
    <name evidence="2" type="ORF">U0035_06400</name>
</gene>
<evidence type="ECO:0000256" key="1">
    <source>
        <dbReference type="SAM" id="SignalP"/>
    </source>
</evidence>
<keyword evidence="1" id="KW-0732">Signal</keyword>
<dbReference type="RefSeq" id="WP_114789192.1">
    <property type="nucleotide sequence ID" value="NZ_CP139960.1"/>
</dbReference>